<dbReference type="AlphaFoldDB" id="A0A0C2Z0S4"/>
<name>A0A0C2Z0S4_9AGAM</name>
<feature type="compositionally biased region" description="Polar residues" evidence="1">
    <location>
        <begin position="483"/>
        <end position="492"/>
    </location>
</feature>
<keyword evidence="3" id="KW-1185">Reference proteome</keyword>
<protein>
    <submittedName>
        <fullName evidence="2">Uncharacterized protein</fullName>
    </submittedName>
</protein>
<organism evidence="2 3">
    <name type="scientific">Scleroderma citrinum Foug A</name>
    <dbReference type="NCBI Taxonomy" id="1036808"/>
    <lineage>
        <taxon>Eukaryota</taxon>
        <taxon>Fungi</taxon>
        <taxon>Dikarya</taxon>
        <taxon>Basidiomycota</taxon>
        <taxon>Agaricomycotina</taxon>
        <taxon>Agaricomycetes</taxon>
        <taxon>Agaricomycetidae</taxon>
        <taxon>Boletales</taxon>
        <taxon>Sclerodermatineae</taxon>
        <taxon>Sclerodermataceae</taxon>
        <taxon>Scleroderma</taxon>
    </lineage>
</organism>
<evidence type="ECO:0000313" key="2">
    <source>
        <dbReference type="EMBL" id="KIM55428.1"/>
    </source>
</evidence>
<evidence type="ECO:0000256" key="1">
    <source>
        <dbReference type="SAM" id="MobiDB-lite"/>
    </source>
</evidence>
<reference evidence="3" key="2">
    <citation type="submission" date="2015-01" db="EMBL/GenBank/DDBJ databases">
        <title>Evolutionary Origins and Diversification of the Mycorrhizal Mutualists.</title>
        <authorList>
            <consortium name="DOE Joint Genome Institute"/>
            <consortium name="Mycorrhizal Genomics Consortium"/>
            <person name="Kohler A."/>
            <person name="Kuo A."/>
            <person name="Nagy L.G."/>
            <person name="Floudas D."/>
            <person name="Copeland A."/>
            <person name="Barry K.W."/>
            <person name="Cichocki N."/>
            <person name="Veneault-Fourrey C."/>
            <person name="LaButti K."/>
            <person name="Lindquist E.A."/>
            <person name="Lipzen A."/>
            <person name="Lundell T."/>
            <person name="Morin E."/>
            <person name="Murat C."/>
            <person name="Riley R."/>
            <person name="Ohm R."/>
            <person name="Sun H."/>
            <person name="Tunlid A."/>
            <person name="Henrissat B."/>
            <person name="Grigoriev I.V."/>
            <person name="Hibbett D.S."/>
            <person name="Martin F."/>
        </authorList>
    </citation>
    <scope>NUCLEOTIDE SEQUENCE [LARGE SCALE GENOMIC DNA]</scope>
    <source>
        <strain evidence="3">Foug A</strain>
    </source>
</reference>
<feature type="region of interest" description="Disordered" evidence="1">
    <location>
        <begin position="31"/>
        <end position="105"/>
    </location>
</feature>
<evidence type="ECO:0000313" key="3">
    <source>
        <dbReference type="Proteomes" id="UP000053989"/>
    </source>
</evidence>
<dbReference type="EMBL" id="KN822135">
    <property type="protein sequence ID" value="KIM55428.1"/>
    <property type="molecule type" value="Genomic_DNA"/>
</dbReference>
<dbReference type="InParanoid" id="A0A0C2Z0S4"/>
<sequence length="548" mass="60332">MVIIAPEKLGFAHNSGPVDSPPAYDAIIALDPPNEGLPRPTASSSTVHPAAPNSPILEQSYPFLPQLHSDNDHSLSPRPSGDLHTTPPTRTGRSRLQKPRKRPSSSWLSLLPFTSARSAKQVRQSVLTIIRDFVVPPCEPNAGAPQDSHEVLSSCANICAERRISLPEILQERFVADHTPIYWAIVNYRQELLVALLTFAGQLGLAAVSDVRRACLVSSNQSLFHALRVKRPPFQGVHGLRVPSLHAASDSLLLGSRPPDEVWVTESGQDGAFMVKFDVVLWQRRMRAVGRVSVEFIASGRMWCITFFDTDAPCLNGTRGKFRSGGTWHVMVTLLESSSPTYFDAQLIIEVPPPPAKPSSGWNGALHPHPRVSPVADRNWQFRYTMYDCNVDGMTHVRFSSIEGNQFVPQDKHRHDGNSYVLPQSVHPQCVALQGQTLTSTTAATLSPLRRSSSPITLRLRSHGHKLARRGRSDGDPPGDPESLNTKPDSWSDNGVRYTSAVISPLVEGTGSQLLYEKSRYLFPDGTLRARLEAKLVKSELSKDCIIC</sequence>
<feature type="compositionally biased region" description="Basic residues" evidence="1">
    <location>
        <begin position="92"/>
        <end position="103"/>
    </location>
</feature>
<dbReference type="HOGENOM" id="CLU_026023_0_0_1"/>
<feature type="compositionally biased region" description="Basic residues" evidence="1">
    <location>
        <begin position="460"/>
        <end position="470"/>
    </location>
</feature>
<accession>A0A0C2Z0S4</accession>
<proteinExistence type="predicted"/>
<dbReference type="Proteomes" id="UP000053989">
    <property type="component" value="Unassembled WGS sequence"/>
</dbReference>
<gene>
    <name evidence="2" type="ORF">SCLCIDRAFT_1221114</name>
</gene>
<reference evidence="2 3" key="1">
    <citation type="submission" date="2014-04" db="EMBL/GenBank/DDBJ databases">
        <authorList>
            <consortium name="DOE Joint Genome Institute"/>
            <person name="Kuo A."/>
            <person name="Kohler A."/>
            <person name="Nagy L.G."/>
            <person name="Floudas D."/>
            <person name="Copeland A."/>
            <person name="Barry K.W."/>
            <person name="Cichocki N."/>
            <person name="Veneault-Fourrey C."/>
            <person name="LaButti K."/>
            <person name="Lindquist E.A."/>
            <person name="Lipzen A."/>
            <person name="Lundell T."/>
            <person name="Morin E."/>
            <person name="Murat C."/>
            <person name="Sun H."/>
            <person name="Tunlid A."/>
            <person name="Henrissat B."/>
            <person name="Grigoriev I.V."/>
            <person name="Hibbett D.S."/>
            <person name="Martin F."/>
            <person name="Nordberg H.P."/>
            <person name="Cantor M.N."/>
            <person name="Hua S.X."/>
        </authorList>
    </citation>
    <scope>NUCLEOTIDE SEQUENCE [LARGE SCALE GENOMIC DNA]</scope>
    <source>
        <strain evidence="2 3">Foug A</strain>
    </source>
</reference>
<dbReference type="OrthoDB" id="2959034at2759"/>
<feature type="region of interest" description="Disordered" evidence="1">
    <location>
        <begin position="447"/>
        <end position="492"/>
    </location>
</feature>